<proteinExistence type="predicted"/>
<accession>A0AAE1TXB6</accession>
<keyword evidence="2" id="KW-0479">Metal-binding</keyword>
<organism evidence="4 5">
    <name type="scientific">Petrolisthes manimaculis</name>
    <dbReference type="NCBI Taxonomy" id="1843537"/>
    <lineage>
        <taxon>Eukaryota</taxon>
        <taxon>Metazoa</taxon>
        <taxon>Ecdysozoa</taxon>
        <taxon>Arthropoda</taxon>
        <taxon>Crustacea</taxon>
        <taxon>Multicrustacea</taxon>
        <taxon>Malacostraca</taxon>
        <taxon>Eumalacostraca</taxon>
        <taxon>Eucarida</taxon>
        <taxon>Decapoda</taxon>
        <taxon>Pleocyemata</taxon>
        <taxon>Anomura</taxon>
        <taxon>Galatheoidea</taxon>
        <taxon>Porcellanidae</taxon>
        <taxon>Petrolisthes</taxon>
    </lineage>
</organism>
<evidence type="ECO:0000313" key="5">
    <source>
        <dbReference type="Proteomes" id="UP001292094"/>
    </source>
</evidence>
<evidence type="ECO:0000256" key="2">
    <source>
        <dbReference type="ARBA" id="ARBA00022723"/>
    </source>
</evidence>
<dbReference type="Proteomes" id="UP001292094">
    <property type="component" value="Unassembled WGS sequence"/>
</dbReference>
<sequence length="296" mass="34761">MDDDIIGAYAMLLLLKKKRNLQKKRKRLWSRQWLQRRREENVAFRLLRELEVEDPATLRQWMRLDRQQYLDLLRLVTPLIEKQDTNMRQAVTAEERLTLTLRYLATGESYRSLSCQFRISHNLISSIIPTVCKAIYKVLQSSFVHLPTTTEEWQKVAGRGESTETRIFNYRLSRARRTTENAFGILTARFQVFKQPIRTTPENVQDITLAAVALHNYLTEKSKDTYIPQGFTDREDIENGRLHQGQMHQHAHAAIEDLHPVGRGHTNEAKQVRELLKGYFNNEGQVHWQAQMAQLH</sequence>
<evidence type="ECO:0000259" key="3">
    <source>
        <dbReference type="Pfam" id="PF13359"/>
    </source>
</evidence>
<evidence type="ECO:0000256" key="1">
    <source>
        <dbReference type="ARBA" id="ARBA00001968"/>
    </source>
</evidence>
<reference evidence="4" key="1">
    <citation type="submission" date="2023-11" db="EMBL/GenBank/DDBJ databases">
        <title>Genome assemblies of two species of porcelain crab, Petrolisthes cinctipes and Petrolisthes manimaculis (Anomura: Porcellanidae).</title>
        <authorList>
            <person name="Angst P."/>
        </authorList>
    </citation>
    <scope>NUCLEOTIDE SEQUENCE</scope>
    <source>
        <strain evidence="4">PB745_02</strain>
        <tissue evidence="4">Gill</tissue>
    </source>
</reference>
<protein>
    <recommendedName>
        <fullName evidence="3">DDE Tnp4 domain-containing protein</fullName>
    </recommendedName>
</protein>
<comment type="caution">
    <text evidence="4">The sequence shown here is derived from an EMBL/GenBank/DDBJ whole genome shotgun (WGS) entry which is preliminary data.</text>
</comment>
<dbReference type="GO" id="GO:0046872">
    <property type="term" value="F:metal ion binding"/>
    <property type="evidence" value="ECO:0007669"/>
    <property type="project" value="UniProtKB-KW"/>
</dbReference>
<feature type="domain" description="DDE Tnp4" evidence="3">
    <location>
        <begin position="157"/>
        <end position="216"/>
    </location>
</feature>
<dbReference type="PANTHER" id="PTHR47150:SF5">
    <property type="entry name" value="OS07G0546750 PROTEIN"/>
    <property type="match status" value="1"/>
</dbReference>
<name>A0AAE1TXB6_9EUCA</name>
<evidence type="ECO:0000313" key="4">
    <source>
        <dbReference type="EMBL" id="KAK4302103.1"/>
    </source>
</evidence>
<keyword evidence="5" id="KW-1185">Reference proteome</keyword>
<dbReference type="EMBL" id="JAWZYT010002781">
    <property type="protein sequence ID" value="KAK4302103.1"/>
    <property type="molecule type" value="Genomic_DNA"/>
</dbReference>
<dbReference type="InterPro" id="IPR027806">
    <property type="entry name" value="HARBI1_dom"/>
</dbReference>
<comment type="cofactor">
    <cofactor evidence="1">
        <name>a divalent metal cation</name>
        <dbReference type="ChEBI" id="CHEBI:60240"/>
    </cofactor>
</comment>
<dbReference type="PANTHER" id="PTHR47150">
    <property type="entry name" value="OS12G0169200 PROTEIN"/>
    <property type="match status" value="1"/>
</dbReference>
<gene>
    <name evidence="4" type="ORF">Pmani_025790</name>
</gene>
<dbReference type="Pfam" id="PF13359">
    <property type="entry name" value="DDE_Tnp_4"/>
    <property type="match status" value="1"/>
</dbReference>
<dbReference type="AlphaFoldDB" id="A0AAE1TXB6"/>